<accession>A0A7Y0BLC6</accession>
<feature type="transmembrane region" description="Helical" evidence="9">
    <location>
        <begin position="50"/>
        <end position="70"/>
    </location>
</feature>
<dbReference type="GO" id="GO:0043093">
    <property type="term" value="P:FtsZ-dependent cytokinesis"/>
    <property type="evidence" value="ECO:0007669"/>
    <property type="project" value="UniProtKB-UniRule"/>
</dbReference>
<comment type="caution">
    <text evidence="11">The sequence shown here is derived from an EMBL/GenBank/DDBJ whole genome shotgun (WGS) entry which is preliminary data.</text>
</comment>
<comment type="similarity">
    <text evidence="9">Belongs to the FtsQ/DivIB family. FtsQ subfamily.</text>
</comment>
<dbReference type="GO" id="GO:0032153">
    <property type="term" value="C:cell division site"/>
    <property type="evidence" value="ECO:0007669"/>
    <property type="project" value="UniProtKB-UniRule"/>
</dbReference>
<proteinExistence type="inferred from homology"/>
<protein>
    <recommendedName>
        <fullName evidence="9">Cell division protein FtsQ</fullName>
    </recommendedName>
</protein>
<gene>
    <name evidence="9" type="primary">ftsQ</name>
    <name evidence="11" type="ORF">HHL27_02345</name>
</gene>
<evidence type="ECO:0000256" key="7">
    <source>
        <dbReference type="ARBA" id="ARBA00023136"/>
    </source>
</evidence>
<dbReference type="RefSeq" id="WP_169491748.1">
    <property type="nucleotide sequence ID" value="NZ_AP029021.1"/>
</dbReference>
<evidence type="ECO:0000256" key="9">
    <source>
        <dbReference type="HAMAP-Rule" id="MF_00911"/>
    </source>
</evidence>
<evidence type="ECO:0000256" key="4">
    <source>
        <dbReference type="ARBA" id="ARBA00022618"/>
    </source>
</evidence>
<dbReference type="Pfam" id="PF08478">
    <property type="entry name" value="POTRA_1"/>
    <property type="match status" value="1"/>
</dbReference>
<evidence type="ECO:0000256" key="8">
    <source>
        <dbReference type="ARBA" id="ARBA00023306"/>
    </source>
</evidence>
<evidence type="ECO:0000259" key="10">
    <source>
        <dbReference type="PROSITE" id="PS51779"/>
    </source>
</evidence>
<dbReference type="GO" id="GO:0090529">
    <property type="term" value="P:cell septum assembly"/>
    <property type="evidence" value="ECO:0007669"/>
    <property type="project" value="InterPro"/>
</dbReference>
<keyword evidence="6 9" id="KW-1133">Transmembrane helix</keyword>
<dbReference type="PANTHER" id="PTHR35851">
    <property type="entry name" value="CELL DIVISION PROTEIN FTSQ"/>
    <property type="match status" value="1"/>
</dbReference>
<dbReference type="AlphaFoldDB" id="A0A7Y0BLC6"/>
<dbReference type="InterPro" id="IPR005548">
    <property type="entry name" value="Cell_div_FtsQ/DivIB_C"/>
</dbReference>
<dbReference type="Gene3D" id="3.10.20.310">
    <property type="entry name" value="membrane protein fhac"/>
    <property type="match status" value="1"/>
</dbReference>
<evidence type="ECO:0000313" key="12">
    <source>
        <dbReference type="Proteomes" id="UP000583556"/>
    </source>
</evidence>
<dbReference type="InterPro" id="IPR026579">
    <property type="entry name" value="FtsQ"/>
</dbReference>
<dbReference type="Proteomes" id="UP000583556">
    <property type="component" value="Unassembled WGS sequence"/>
</dbReference>
<keyword evidence="7 9" id="KW-0472">Membrane</keyword>
<dbReference type="PANTHER" id="PTHR35851:SF1">
    <property type="entry name" value="CELL DIVISION PROTEIN FTSQ"/>
    <property type="match status" value="1"/>
</dbReference>
<dbReference type="PROSITE" id="PS51779">
    <property type="entry name" value="POTRA"/>
    <property type="match status" value="1"/>
</dbReference>
<evidence type="ECO:0000256" key="3">
    <source>
        <dbReference type="ARBA" id="ARBA00022519"/>
    </source>
</evidence>
<dbReference type="InterPro" id="IPR034746">
    <property type="entry name" value="POTRA"/>
</dbReference>
<keyword evidence="5 9" id="KW-0812">Transmembrane</keyword>
<dbReference type="Pfam" id="PF03799">
    <property type="entry name" value="FtsQ_DivIB_C"/>
    <property type="match status" value="1"/>
</dbReference>
<keyword evidence="12" id="KW-1185">Reference proteome</keyword>
<dbReference type="GO" id="GO:0005886">
    <property type="term" value="C:plasma membrane"/>
    <property type="evidence" value="ECO:0007669"/>
    <property type="project" value="UniProtKB-SubCell"/>
</dbReference>
<keyword evidence="2 9" id="KW-1003">Cell membrane</keyword>
<reference evidence="11 12" key="1">
    <citation type="submission" date="2020-04" db="EMBL/GenBank/DDBJ databases">
        <title>Novosphingobium sp. TW-4 isolated from soil.</title>
        <authorList>
            <person name="Dahal R.H."/>
            <person name="Chaudhary D.K."/>
        </authorList>
    </citation>
    <scope>NUCLEOTIDE SEQUENCE [LARGE SCALE GENOMIC DNA]</scope>
    <source>
        <strain evidence="11 12">TW-4</strain>
    </source>
</reference>
<keyword evidence="8 9" id="KW-0131">Cell cycle</keyword>
<name>A0A7Y0BLC6_9SPHN</name>
<comment type="subcellular location">
    <subcellularLocation>
        <location evidence="9">Cell inner membrane</location>
        <topology evidence="9">Single-pass type II membrane protein</topology>
    </subcellularLocation>
    <subcellularLocation>
        <location evidence="1">Membrane</location>
    </subcellularLocation>
    <text evidence="9">Localizes to the division septum.</text>
</comment>
<organism evidence="11 12">
    <name type="scientific">Novosphingobium olei</name>
    <dbReference type="NCBI Taxonomy" id="2728851"/>
    <lineage>
        <taxon>Bacteria</taxon>
        <taxon>Pseudomonadati</taxon>
        <taxon>Pseudomonadota</taxon>
        <taxon>Alphaproteobacteria</taxon>
        <taxon>Sphingomonadales</taxon>
        <taxon>Sphingomonadaceae</taxon>
        <taxon>Novosphingobium</taxon>
    </lineage>
</organism>
<dbReference type="EMBL" id="JABBGM010000001">
    <property type="protein sequence ID" value="NML92509.1"/>
    <property type="molecule type" value="Genomic_DNA"/>
</dbReference>
<evidence type="ECO:0000256" key="1">
    <source>
        <dbReference type="ARBA" id="ARBA00004370"/>
    </source>
</evidence>
<dbReference type="HAMAP" id="MF_00911">
    <property type="entry name" value="FtsQ_subfam"/>
    <property type="match status" value="1"/>
</dbReference>
<dbReference type="InterPro" id="IPR013685">
    <property type="entry name" value="POTRA_FtsQ_type"/>
</dbReference>
<sequence length="332" mass="35430">MAQTIRRGGKGVRRATAAKGARAKVATAKKQTGSAVNQARRWLPFSDETLHRILLTGFLAIAAALVWTLASVAGVPALAEDKLAQVAANSGFEVKRVEVRGVNRMNELTIYEHVLGQRDQAMSRLDLAALRDGLLQLPWVKDARVSRQLPDTLVVDVVERSPHAVMREGGKLVLIDETGHELEPVSATKAKGMFVLSGEGAEGHVIDLGKLLEAAPALKPQVAEAEWIGNRRWNLTFKTGQILALPEGEDESAAALVTFARMDGVDRLLGGRVASFDMRAPDRIYLRVPGHADELAAQQKAAAQAKAAAKAGRQVAASSAAALPKPTATAQD</sequence>
<keyword evidence="4 9" id="KW-0132">Cell division</keyword>
<feature type="domain" description="POTRA" evidence="10">
    <location>
        <begin position="92"/>
        <end position="160"/>
    </location>
</feature>
<evidence type="ECO:0000256" key="2">
    <source>
        <dbReference type="ARBA" id="ARBA00022475"/>
    </source>
</evidence>
<evidence type="ECO:0000256" key="6">
    <source>
        <dbReference type="ARBA" id="ARBA00022989"/>
    </source>
</evidence>
<evidence type="ECO:0000256" key="5">
    <source>
        <dbReference type="ARBA" id="ARBA00022692"/>
    </source>
</evidence>
<evidence type="ECO:0000313" key="11">
    <source>
        <dbReference type="EMBL" id="NML92509.1"/>
    </source>
</evidence>
<keyword evidence="3 9" id="KW-0997">Cell inner membrane</keyword>
<comment type="function">
    <text evidence="9">Essential cell division protein.</text>
</comment>